<dbReference type="KEGG" id="osn:118761351"/>
<reference evidence="2" key="1">
    <citation type="submission" date="2025-08" db="UniProtKB">
        <authorList>
            <consortium name="RefSeq"/>
        </authorList>
    </citation>
    <scope>IDENTIFICATION</scope>
</reference>
<dbReference type="RefSeq" id="XP_036355083.1">
    <property type="nucleotide sequence ID" value="XM_036499190.1"/>
</dbReference>
<name>A0A7E6EIE4_9MOLL</name>
<dbReference type="Proteomes" id="UP000515154">
    <property type="component" value="Unplaced"/>
</dbReference>
<accession>A0A7E6EIE4</accession>
<gene>
    <name evidence="2" type="primary">LOC118761351</name>
</gene>
<protein>
    <submittedName>
        <fullName evidence="2">Adenylate cyclase, germination specific-like</fullName>
    </submittedName>
</protein>
<proteinExistence type="predicted"/>
<dbReference type="AlphaFoldDB" id="A0A7E6EIE4"/>
<evidence type="ECO:0000313" key="2">
    <source>
        <dbReference type="RefSeq" id="XP_036355083.1"/>
    </source>
</evidence>
<keyword evidence="1" id="KW-1185">Reference proteome</keyword>
<evidence type="ECO:0000313" key="1">
    <source>
        <dbReference type="Proteomes" id="UP000515154"/>
    </source>
</evidence>
<sequence length="222" mass="26094">MLDLLRRDLLNHYKLKLTTKLCEKNKKRMLKKSIPNMYSVKPKVFKDLTYAYDFDVMNKKNDDLNFDKEISEEPIFIENLESNTSENDKIIIDVEKIDQDSIFSENEIENTNLENDGNTLNAIVTEKIPEVEQNNNIFEVLKKNEKFENIKTFPTYSQSESKDEMNSHDPIILKPDLPTVDRIKETKFETKDSEILNLENLEKHFVDDYAPVFITETNENGM</sequence>
<organism evidence="1 2">
    <name type="scientific">Octopus sinensis</name>
    <name type="common">East Asian common octopus</name>
    <dbReference type="NCBI Taxonomy" id="2607531"/>
    <lineage>
        <taxon>Eukaryota</taxon>
        <taxon>Metazoa</taxon>
        <taxon>Spiralia</taxon>
        <taxon>Lophotrochozoa</taxon>
        <taxon>Mollusca</taxon>
        <taxon>Cephalopoda</taxon>
        <taxon>Coleoidea</taxon>
        <taxon>Octopodiformes</taxon>
        <taxon>Octopoda</taxon>
        <taxon>Incirrata</taxon>
        <taxon>Octopodidae</taxon>
        <taxon>Octopus</taxon>
    </lineage>
</organism>